<dbReference type="RefSeq" id="WP_327099698.1">
    <property type="nucleotide sequence ID" value="NZ_CP109149.1"/>
</dbReference>
<dbReference type="Proteomes" id="UP001432062">
    <property type="component" value="Chromosome"/>
</dbReference>
<evidence type="ECO:0000313" key="2">
    <source>
        <dbReference type="EMBL" id="WUV46782.1"/>
    </source>
</evidence>
<keyword evidence="1" id="KW-1133">Transmembrane helix</keyword>
<evidence type="ECO:0000256" key="1">
    <source>
        <dbReference type="SAM" id="Phobius"/>
    </source>
</evidence>
<feature type="transmembrane region" description="Helical" evidence="1">
    <location>
        <begin position="498"/>
        <end position="517"/>
    </location>
</feature>
<sequence>MIPTAEAGYETGMRRFIGPQMYQHNSFRLADLDITASGRAVRRRAEEMRGDEQIAEACRQLGDPMRRIIDEFFWHWPGYDAHNRAVDAHAKALADPADEVDWAGVRLRWHEAAGDEAGWDYVHDRILQLDEPEIRPDFVDQLRRLLPTLLVSVNAALFARAIERGDESAAANQMRATVQMASADERLAGAEIARAIQPVLDDIRRRAAAAQDEVTVDHRRGLVIAQQLIAQAEHLARVIGKAPGRAKVATLCDEIAATARWCIAAYGNETGAASSCARLLAQARSLTSNAVAIRDIDVDRGTFLSNELRTLCDEMRAPVDGRPDHELRDVATLLDSAEDVLYLLAEIPSMPPEEFDESCDNVVLAIVTAVSMRLTAMCDSRRADALLRRAEALAATGDTRFLIGAARMAATIGHELRQCCWFCGQLSSLESVARVRLVRRRTLTEQVVDIERCPSCQRAWNRISPILGAMNLIMLTMLLALVTIVPVLGLLGVIGSGVYIPALGVFAVAYAGTWIAGGRARGIDARMREHPAVARELMDARVLAVMEVRK</sequence>
<gene>
    <name evidence="2" type="ORF">OG563_00520</name>
</gene>
<accession>A0ABZ1YU23</accession>
<proteinExistence type="predicted"/>
<keyword evidence="3" id="KW-1185">Reference proteome</keyword>
<reference evidence="2" key="1">
    <citation type="submission" date="2022-10" db="EMBL/GenBank/DDBJ databases">
        <title>The complete genomes of actinobacterial strains from the NBC collection.</title>
        <authorList>
            <person name="Joergensen T.S."/>
            <person name="Alvarez Arevalo M."/>
            <person name="Sterndorff E.B."/>
            <person name="Faurdal D."/>
            <person name="Vuksanovic O."/>
            <person name="Mourched A.-S."/>
            <person name="Charusanti P."/>
            <person name="Shaw S."/>
            <person name="Blin K."/>
            <person name="Weber T."/>
        </authorList>
    </citation>
    <scope>NUCLEOTIDE SEQUENCE</scope>
    <source>
        <strain evidence="2">NBC_01482</strain>
    </source>
</reference>
<organism evidence="2 3">
    <name type="scientific">Nocardia vinacea</name>
    <dbReference type="NCBI Taxonomy" id="96468"/>
    <lineage>
        <taxon>Bacteria</taxon>
        <taxon>Bacillati</taxon>
        <taxon>Actinomycetota</taxon>
        <taxon>Actinomycetes</taxon>
        <taxon>Mycobacteriales</taxon>
        <taxon>Nocardiaceae</taxon>
        <taxon>Nocardia</taxon>
    </lineage>
</organism>
<dbReference type="EMBL" id="CP109441">
    <property type="protein sequence ID" value="WUV46782.1"/>
    <property type="molecule type" value="Genomic_DNA"/>
</dbReference>
<keyword evidence="1" id="KW-0812">Transmembrane</keyword>
<keyword evidence="1" id="KW-0472">Membrane</keyword>
<name>A0ABZ1YU23_9NOCA</name>
<evidence type="ECO:0000313" key="3">
    <source>
        <dbReference type="Proteomes" id="UP001432062"/>
    </source>
</evidence>
<protein>
    <submittedName>
        <fullName evidence="2">Uncharacterized protein</fullName>
    </submittedName>
</protein>
<feature type="transmembrane region" description="Helical" evidence="1">
    <location>
        <begin position="472"/>
        <end position="492"/>
    </location>
</feature>